<dbReference type="AlphaFoldDB" id="A0A3B0ZML7"/>
<dbReference type="GO" id="GO:0022857">
    <property type="term" value="F:transmembrane transporter activity"/>
    <property type="evidence" value="ECO:0007669"/>
    <property type="project" value="UniProtKB-ARBA"/>
</dbReference>
<evidence type="ECO:0000256" key="4">
    <source>
        <dbReference type="ARBA" id="ARBA00022840"/>
    </source>
</evidence>
<dbReference type="SUPFAM" id="SSF52540">
    <property type="entry name" value="P-loop containing nucleoside triphosphate hydrolases"/>
    <property type="match status" value="1"/>
</dbReference>
<comment type="similarity">
    <text evidence="1">Belongs to the ABC transporter superfamily.</text>
</comment>
<evidence type="ECO:0000256" key="1">
    <source>
        <dbReference type="ARBA" id="ARBA00005417"/>
    </source>
</evidence>
<dbReference type="PANTHER" id="PTHR42798:SF6">
    <property type="entry name" value="CELL DIVISION ATP-BINDING PROTEIN FTSE"/>
    <property type="match status" value="1"/>
</dbReference>
<dbReference type="InterPro" id="IPR003593">
    <property type="entry name" value="AAA+_ATPase"/>
</dbReference>
<feature type="domain" description="ABC transporter" evidence="5">
    <location>
        <begin position="2"/>
        <end position="231"/>
    </location>
</feature>
<dbReference type="Gene3D" id="3.40.50.300">
    <property type="entry name" value="P-loop containing nucleotide triphosphate hydrolases"/>
    <property type="match status" value="1"/>
</dbReference>
<dbReference type="EMBL" id="UOFR01000029">
    <property type="protein sequence ID" value="VAW94678.1"/>
    <property type="molecule type" value="Genomic_DNA"/>
</dbReference>
<dbReference type="InterPro" id="IPR017911">
    <property type="entry name" value="MacB-like_ATP-bd"/>
</dbReference>
<evidence type="ECO:0000256" key="3">
    <source>
        <dbReference type="ARBA" id="ARBA00022741"/>
    </source>
</evidence>
<accession>A0A3B0ZML7</accession>
<evidence type="ECO:0000256" key="2">
    <source>
        <dbReference type="ARBA" id="ARBA00022448"/>
    </source>
</evidence>
<dbReference type="InterPro" id="IPR003439">
    <property type="entry name" value="ABC_transporter-like_ATP-bd"/>
</dbReference>
<name>A0A3B0ZML7_9ZZZZ</name>
<keyword evidence="4" id="KW-0067">ATP-binding</keyword>
<dbReference type="InterPro" id="IPR027417">
    <property type="entry name" value="P-loop_NTPase"/>
</dbReference>
<evidence type="ECO:0000313" key="6">
    <source>
        <dbReference type="EMBL" id="VAW94678.1"/>
    </source>
</evidence>
<keyword evidence="3" id="KW-0547">Nucleotide-binding</keyword>
<dbReference type="FunFam" id="3.40.50.300:FF:000032">
    <property type="entry name" value="Export ABC transporter ATP-binding protein"/>
    <property type="match status" value="1"/>
</dbReference>
<dbReference type="SMART" id="SM00382">
    <property type="entry name" value="AAA"/>
    <property type="match status" value="1"/>
</dbReference>
<dbReference type="PROSITE" id="PS00211">
    <property type="entry name" value="ABC_TRANSPORTER_1"/>
    <property type="match status" value="1"/>
</dbReference>
<dbReference type="PROSITE" id="PS50893">
    <property type="entry name" value="ABC_TRANSPORTER_2"/>
    <property type="match status" value="1"/>
</dbReference>
<sequence>MIKLHDIHRNFQVGDQTVHALDDINIEIAQGEYVSIMGPSGSGKSTLLNLIGMLDHPSSGQYYLNDKDVTELDEVEEARIRNKSIGFVFQAFHLVPRLSAAENIELPLMLAGVEPSIRNTRVTQALESLNLTERAHHKPEQLSGGQRQRVAIARATVTEPAVLLADEPTGNLDQKSGHDVMNILEALNQRGITLIMVTHDQALGDRSMRSIKMIDGRIESDNHQKTDHVTVS</sequence>
<dbReference type="GO" id="GO:0016887">
    <property type="term" value="F:ATP hydrolysis activity"/>
    <property type="evidence" value="ECO:0007669"/>
    <property type="project" value="InterPro"/>
</dbReference>
<evidence type="ECO:0000259" key="5">
    <source>
        <dbReference type="PROSITE" id="PS50893"/>
    </source>
</evidence>
<protein>
    <submittedName>
        <fullName evidence="6">ABC-type antimicrobial peptide transport system, ATPase component</fullName>
    </submittedName>
</protein>
<dbReference type="InterPro" id="IPR017871">
    <property type="entry name" value="ABC_transporter-like_CS"/>
</dbReference>
<gene>
    <name evidence="6" type="ORF">MNBD_GAMMA21-3012</name>
</gene>
<dbReference type="PANTHER" id="PTHR42798">
    <property type="entry name" value="LIPOPROTEIN-RELEASING SYSTEM ATP-BINDING PROTEIN LOLD"/>
    <property type="match status" value="1"/>
</dbReference>
<proteinExistence type="inferred from homology"/>
<dbReference type="GO" id="GO:0005524">
    <property type="term" value="F:ATP binding"/>
    <property type="evidence" value="ECO:0007669"/>
    <property type="project" value="UniProtKB-KW"/>
</dbReference>
<dbReference type="Pfam" id="PF00005">
    <property type="entry name" value="ABC_tran"/>
    <property type="match status" value="1"/>
</dbReference>
<reference evidence="6" key="1">
    <citation type="submission" date="2018-06" db="EMBL/GenBank/DDBJ databases">
        <authorList>
            <person name="Zhirakovskaya E."/>
        </authorList>
    </citation>
    <scope>NUCLEOTIDE SEQUENCE</scope>
</reference>
<organism evidence="6">
    <name type="scientific">hydrothermal vent metagenome</name>
    <dbReference type="NCBI Taxonomy" id="652676"/>
    <lineage>
        <taxon>unclassified sequences</taxon>
        <taxon>metagenomes</taxon>
        <taxon>ecological metagenomes</taxon>
    </lineage>
</organism>
<dbReference type="CDD" id="cd03255">
    <property type="entry name" value="ABC_MJ0796_LolCDE_FtsE"/>
    <property type="match status" value="1"/>
</dbReference>
<dbReference type="GO" id="GO:0098796">
    <property type="term" value="C:membrane protein complex"/>
    <property type="evidence" value="ECO:0007669"/>
    <property type="project" value="UniProtKB-ARBA"/>
</dbReference>
<keyword evidence="2" id="KW-0813">Transport</keyword>